<dbReference type="RefSeq" id="WP_154621730.1">
    <property type="nucleotide sequence ID" value="NZ_JBQKCJ010000007.1"/>
</dbReference>
<feature type="transmembrane region" description="Helical" evidence="8">
    <location>
        <begin position="45"/>
        <end position="63"/>
    </location>
</feature>
<keyword evidence="3" id="KW-1003">Cell membrane</keyword>
<feature type="transmembrane region" description="Helical" evidence="8">
    <location>
        <begin position="348"/>
        <end position="366"/>
    </location>
</feature>
<dbReference type="InterPro" id="IPR003445">
    <property type="entry name" value="Cat_transpt"/>
</dbReference>
<evidence type="ECO:0000256" key="4">
    <source>
        <dbReference type="ARBA" id="ARBA00022692"/>
    </source>
</evidence>
<evidence type="ECO:0000256" key="6">
    <source>
        <dbReference type="ARBA" id="ARBA00023065"/>
    </source>
</evidence>
<organism evidence="9 10">
    <name type="scientific">Selenomonas montiformis</name>
    <dbReference type="NCBI Taxonomy" id="2652285"/>
    <lineage>
        <taxon>Bacteria</taxon>
        <taxon>Bacillati</taxon>
        <taxon>Bacillota</taxon>
        <taxon>Negativicutes</taxon>
        <taxon>Selenomonadales</taxon>
        <taxon>Selenomonadaceae</taxon>
        <taxon>Selenomonas</taxon>
    </lineage>
</organism>
<evidence type="ECO:0000256" key="7">
    <source>
        <dbReference type="ARBA" id="ARBA00023136"/>
    </source>
</evidence>
<dbReference type="GO" id="GO:0005886">
    <property type="term" value="C:plasma membrane"/>
    <property type="evidence" value="ECO:0007669"/>
    <property type="project" value="UniProtKB-SubCell"/>
</dbReference>
<proteinExistence type="predicted"/>
<keyword evidence="10" id="KW-1185">Reference proteome</keyword>
<feature type="transmembrane region" description="Helical" evidence="8">
    <location>
        <begin position="233"/>
        <end position="251"/>
    </location>
</feature>
<name>A0A6I2UUX7_9FIRM</name>
<evidence type="ECO:0000256" key="3">
    <source>
        <dbReference type="ARBA" id="ARBA00022475"/>
    </source>
</evidence>
<feature type="transmembrane region" description="Helical" evidence="8">
    <location>
        <begin position="130"/>
        <end position="150"/>
    </location>
</feature>
<feature type="transmembrane region" description="Helical" evidence="8">
    <location>
        <begin position="75"/>
        <end position="99"/>
    </location>
</feature>
<keyword evidence="6" id="KW-0406">Ion transport</keyword>
<dbReference type="Pfam" id="PF02386">
    <property type="entry name" value="TrkH"/>
    <property type="match status" value="1"/>
</dbReference>
<comment type="caution">
    <text evidence="9">The sequence shown here is derived from an EMBL/GenBank/DDBJ whole genome shotgun (WGS) entry which is preliminary data.</text>
</comment>
<sequence length="443" mass="47534">MHNILTPRFWSPFQMIVMSFLGLIAAGTILLMIPAATAEGKGAPFLTAFFTTVSASCVTGLTVENTGIYWSGFGQAVILFLIQIGGLGVVTMAVTLTMASGRRIDLMQRSTMQEALAVPQLGGIVRILRFILKFTFGIEAIGALLLMPVFCRDYGWSQGVWMAVFHAVSAFCNAGFDLLGTRGGGSLMAYAGDPLVNLTIMALIVAGGLGFITWADLHVNGWRFRAYRLQTKIILTMTGLLIVVPAAILFFQELSGEPFGLRVLESLFQAVTPRTAGFNTIDIESLSEEGRIILVVLMLTGGSPGSTAGGIKTTTAFTLAATAAASLRMRADVECFSRRLAPETRQQALTIFLLYLMLFSGSTYLICVLDSIPVVDCMVETSSALGTVGLSIGLTEKLGSISQLVLCGLMFFGRVGALTMIYAMHARRRPSLGRMPEEKITVG</sequence>
<reference evidence="9 10" key="1">
    <citation type="submission" date="2019-08" db="EMBL/GenBank/DDBJ databases">
        <title>In-depth cultivation of the pig gut microbiome towards novel bacterial diversity and tailored functional studies.</title>
        <authorList>
            <person name="Wylensek D."/>
            <person name="Hitch T.C.A."/>
            <person name="Clavel T."/>
        </authorList>
    </citation>
    <scope>NUCLEOTIDE SEQUENCE [LARGE SCALE GENOMIC DNA]</scope>
    <source>
        <strain evidence="10">WCA-380-WT-3B3</strain>
    </source>
</reference>
<dbReference type="PANTHER" id="PTHR32024">
    <property type="entry name" value="TRK SYSTEM POTASSIUM UPTAKE PROTEIN TRKG-RELATED"/>
    <property type="match status" value="1"/>
</dbReference>
<accession>A0A6I2UUX7</accession>
<protein>
    <submittedName>
        <fullName evidence="9">Trk family potassium uptake protein</fullName>
    </submittedName>
</protein>
<evidence type="ECO:0000256" key="5">
    <source>
        <dbReference type="ARBA" id="ARBA00022989"/>
    </source>
</evidence>
<dbReference type="Proteomes" id="UP000430222">
    <property type="component" value="Unassembled WGS sequence"/>
</dbReference>
<feature type="transmembrane region" description="Helical" evidence="8">
    <location>
        <begin position="401"/>
        <end position="424"/>
    </location>
</feature>
<feature type="transmembrane region" description="Helical" evidence="8">
    <location>
        <begin position="195"/>
        <end position="213"/>
    </location>
</feature>
<evidence type="ECO:0000256" key="1">
    <source>
        <dbReference type="ARBA" id="ARBA00004651"/>
    </source>
</evidence>
<evidence type="ECO:0000256" key="8">
    <source>
        <dbReference type="SAM" id="Phobius"/>
    </source>
</evidence>
<keyword evidence="4 8" id="KW-0812">Transmembrane</keyword>
<dbReference type="GO" id="GO:0030001">
    <property type="term" value="P:metal ion transport"/>
    <property type="evidence" value="ECO:0007669"/>
    <property type="project" value="UniProtKB-ARBA"/>
</dbReference>
<evidence type="ECO:0000256" key="2">
    <source>
        <dbReference type="ARBA" id="ARBA00022448"/>
    </source>
</evidence>
<keyword evidence="2" id="KW-0813">Transport</keyword>
<dbReference type="PANTHER" id="PTHR32024:SF1">
    <property type="entry name" value="KTR SYSTEM POTASSIUM UPTAKE PROTEIN B"/>
    <property type="match status" value="1"/>
</dbReference>
<dbReference type="AlphaFoldDB" id="A0A6I2UUX7"/>
<dbReference type="EMBL" id="VUNL01000020">
    <property type="protein sequence ID" value="MSV25963.1"/>
    <property type="molecule type" value="Genomic_DNA"/>
</dbReference>
<keyword evidence="7 8" id="KW-0472">Membrane</keyword>
<keyword evidence="5 8" id="KW-1133">Transmembrane helix</keyword>
<gene>
    <name evidence="9" type="ORF">FYJ78_12475</name>
</gene>
<feature type="transmembrane region" description="Helical" evidence="8">
    <location>
        <begin position="12"/>
        <end position="33"/>
    </location>
</feature>
<evidence type="ECO:0000313" key="9">
    <source>
        <dbReference type="EMBL" id="MSV25963.1"/>
    </source>
</evidence>
<comment type="subcellular location">
    <subcellularLocation>
        <location evidence="1">Cell membrane</location>
        <topology evidence="1">Multi-pass membrane protein</topology>
    </subcellularLocation>
</comment>
<dbReference type="GO" id="GO:0008324">
    <property type="term" value="F:monoatomic cation transmembrane transporter activity"/>
    <property type="evidence" value="ECO:0007669"/>
    <property type="project" value="InterPro"/>
</dbReference>
<evidence type="ECO:0000313" key="10">
    <source>
        <dbReference type="Proteomes" id="UP000430222"/>
    </source>
</evidence>